<evidence type="ECO:0000256" key="3">
    <source>
        <dbReference type="ARBA" id="ARBA00005189"/>
    </source>
</evidence>
<organism evidence="16 17">
    <name type="scientific">Willisornis vidua</name>
    <name type="common">Xingu scale-backed antbird</name>
    <dbReference type="NCBI Taxonomy" id="1566151"/>
    <lineage>
        <taxon>Eukaryota</taxon>
        <taxon>Metazoa</taxon>
        <taxon>Chordata</taxon>
        <taxon>Craniata</taxon>
        <taxon>Vertebrata</taxon>
        <taxon>Euteleostomi</taxon>
        <taxon>Archelosauria</taxon>
        <taxon>Archosauria</taxon>
        <taxon>Dinosauria</taxon>
        <taxon>Saurischia</taxon>
        <taxon>Theropoda</taxon>
        <taxon>Coelurosauria</taxon>
        <taxon>Aves</taxon>
        <taxon>Neognathae</taxon>
        <taxon>Neoaves</taxon>
        <taxon>Telluraves</taxon>
        <taxon>Australaves</taxon>
        <taxon>Passeriformes</taxon>
        <taxon>Thamnophilidae</taxon>
        <taxon>Willisornis</taxon>
    </lineage>
</organism>
<dbReference type="PANTHER" id="PTHR13773:SF4">
    <property type="entry name" value="PHOSPHATIDATE CYTIDYLYLTRANSFERASE 2"/>
    <property type="match status" value="1"/>
</dbReference>
<dbReference type="EMBL" id="WHWB01034001">
    <property type="protein sequence ID" value="KAJ7415046.1"/>
    <property type="molecule type" value="Genomic_DNA"/>
</dbReference>
<protein>
    <recommendedName>
        <fullName evidence="5">phosphatidate cytidylyltransferase</fullName>
        <ecNumber evidence="5">2.7.7.41</ecNumber>
    </recommendedName>
</protein>
<evidence type="ECO:0000256" key="10">
    <source>
        <dbReference type="ARBA" id="ARBA00022989"/>
    </source>
</evidence>
<evidence type="ECO:0000256" key="2">
    <source>
        <dbReference type="ARBA" id="ARBA00005119"/>
    </source>
</evidence>
<dbReference type="PANTHER" id="PTHR13773">
    <property type="entry name" value="PHOSPHATIDATE CYTIDYLYLTRANSFERASE"/>
    <property type="match status" value="1"/>
</dbReference>
<evidence type="ECO:0000256" key="6">
    <source>
        <dbReference type="ARBA" id="ARBA00022516"/>
    </source>
</evidence>
<comment type="pathway">
    <text evidence="3">Lipid metabolism.</text>
</comment>
<evidence type="ECO:0000256" key="8">
    <source>
        <dbReference type="ARBA" id="ARBA00022692"/>
    </source>
</evidence>
<keyword evidence="7" id="KW-0808">Transferase</keyword>
<evidence type="ECO:0000313" key="17">
    <source>
        <dbReference type="Proteomes" id="UP001145742"/>
    </source>
</evidence>
<evidence type="ECO:0000256" key="7">
    <source>
        <dbReference type="ARBA" id="ARBA00022679"/>
    </source>
</evidence>
<evidence type="ECO:0000256" key="1">
    <source>
        <dbReference type="ARBA" id="ARBA00004141"/>
    </source>
</evidence>
<proteinExistence type="inferred from homology"/>
<keyword evidence="14" id="KW-1208">Phospholipid metabolism</keyword>
<comment type="pathway">
    <text evidence="2">Phospholipid metabolism; CDP-diacylglycerol biosynthesis; CDP-diacylglycerol from sn-glycerol 3-phosphate: step 3/3.</text>
</comment>
<keyword evidence="17" id="KW-1185">Reference proteome</keyword>
<dbReference type="EC" id="2.7.7.41" evidence="5"/>
<evidence type="ECO:0000313" key="16">
    <source>
        <dbReference type="EMBL" id="KAJ7415046.1"/>
    </source>
</evidence>
<sequence length="156" mass="17133">MAEVRLRPGRGPGGARDPQDPQDPQDKESESENRLDGETASDSESKSELGGPSAVPTSDDTPEVLNRALSNLSSRYFLLCVNYFFYGETVTDYFFTLVQREEPLRILSKYHRFISFALYLTGCSNLAWDTSRNGAATASLGTLCQCCASSSFPPDV</sequence>
<evidence type="ECO:0000256" key="5">
    <source>
        <dbReference type="ARBA" id="ARBA00012487"/>
    </source>
</evidence>
<name>A0ABQ9D4T4_9PASS</name>
<feature type="region of interest" description="Disordered" evidence="15">
    <location>
        <begin position="1"/>
        <end position="62"/>
    </location>
</feature>
<keyword evidence="13" id="KW-0594">Phospholipid biosynthesis</keyword>
<keyword evidence="10" id="KW-1133">Transmembrane helix</keyword>
<keyword evidence="9" id="KW-0548">Nucleotidyltransferase</keyword>
<feature type="compositionally biased region" description="Basic and acidic residues" evidence="15">
    <location>
        <begin position="24"/>
        <end position="47"/>
    </location>
</feature>
<dbReference type="Proteomes" id="UP001145742">
    <property type="component" value="Unassembled WGS sequence"/>
</dbReference>
<keyword evidence="11" id="KW-0443">Lipid metabolism</keyword>
<evidence type="ECO:0000256" key="4">
    <source>
        <dbReference type="ARBA" id="ARBA00010185"/>
    </source>
</evidence>
<keyword evidence="8" id="KW-0812">Transmembrane</keyword>
<evidence type="ECO:0000256" key="14">
    <source>
        <dbReference type="ARBA" id="ARBA00023264"/>
    </source>
</evidence>
<evidence type="ECO:0000256" key="13">
    <source>
        <dbReference type="ARBA" id="ARBA00023209"/>
    </source>
</evidence>
<comment type="similarity">
    <text evidence="4">Belongs to the CDS family.</text>
</comment>
<keyword evidence="6" id="KW-0444">Lipid biosynthesis</keyword>
<reference evidence="16" key="1">
    <citation type="submission" date="2019-10" db="EMBL/GenBank/DDBJ databases">
        <authorList>
            <person name="Soares A.E.R."/>
            <person name="Aleixo A."/>
            <person name="Schneider P."/>
            <person name="Miyaki C.Y."/>
            <person name="Schneider M.P."/>
            <person name="Mello C."/>
            <person name="Vasconcelos A.T.R."/>
        </authorList>
    </citation>
    <scope>NUCLEOTIDE SEQUENCE</scope>
    <source>
        <tissue evidence="16">Muscle</tissue>
    </source>
</reference>
<keyword evidence="12" id="KW-0472">Membrane</keyword>
<evidence type="ECO:0000256" key="15">
    <source>
        <dbReference type="SAM" id="MobiDB-lite"/>
    </source>
</evidence>
<comment type="subcellular location">
    <subcellularLocation>
        <location evidence="1">Membrane</location>
        <topology evidence="1">Multi-pass membrane protein</topology>
    </subcellularLocation>
</comment>
<comment type="caution">
    <text evidence="16">The sequence shown here is derived from an EMBL/GenBank/DDBJ whole genome shotgun (WGS) entry which is preliminary data.</text>
</comment>
<evidence type="ECO:0000256" key="9">
    <source>
        <dbReference type="ARBA" id="ARBA00022695"/>
    </source>
</evidence>
<accession>A0ABQ9D4T4</accession>
<evidence type="ECO:0000256" key="12">
    <source>
        <dbReference type="ARBA" id="ARBA00023136"/>
    </source>
</evidence>
<evidence type="ECO:0000256" key="11">
    <source>
        <dbReference type="ARBA" id="ARBA00023098"/>
    </source>
</evidence>
<gene>
    <name evidence="16" type="ORF">WISP_80000</name>
</gene>
<dbReference type="InterPro" id="IPR016720">
    <property type="entry name" value="PC_Trfase_euk"/>
</dbReference>